<name>A0A2W1JM33_9CYAN</name>
<proteinExistence type="predicted"/>
<dbReference type="Pfam" id="PF14025">
    <property type="entry name" value="DUF4241"/>
    <property type="match status" value="1"/>
</dbReference>
<dbReference type="OrthoDB" id="9789980at2"/>
<dbReference type="InterPro" id="IPR025335">
    <property type="entry name" value="DUF4241"/>
</dbReference>
<dbReference type="RefSeq" id="WP_110987645.1">
    <property type="nucleotide sequence ID" value="NZ_CAWNWM010000013.1"/>
</dbReference>
<gene>
    <name evidence="1" type="ORF">C1752_04422</name>
</gene>
<dbReference type="EMBL" id="PQWO01000013">
    <property type="protein sequence ID" value="PZD71942.1"/>
    <property type="molecule type" value="Genomic_DNA"/>
</dbReference>
<comment type="caution">
    <text evidence="1">The sequence shown here is derived from an EMBL/GenBank/DDBJ whole genome shotgun (WGS) entry which is preliminary data.</text>
</comment>
<reference evidence="1 2" key="1">
    <citation type="journal article" date="2018" name="Sci. Rep.">
        <title>A novel species of the marine cyanobacterium Acaryochloris with a unique pigment content and lifestyle.</title>
        <authorList>
            <person name="Partensky F."/>
            <person name="Six C."/>
            <person name="Ratin M."/>
            <person name="Garczarek L."/>
            <person name="Vaulot D."/>
            <person name="Probert I."/>
            <person name="Calteau A."/>
            <person name="Gourvil P."/>
            <person name="Marie D."/>
            <person name="Grebert T."/>
            <person name="Bouchier C."/>
            <person name="Le Panse S."/>
            <person name="Gachenot M."/>
            <person name="Rodriguez F."/>
            <person name="Garrido J.L."/>
        </authorList>
    </citation>
    <scope>NUCLEOTIDE SEQUENCE [LARGE SCALE GENOMIC DNA]</scope>
    <source>
        <strain evidence="1 2">RCC1774</strain>
    </source>
</reference>
<keyword evidence="2" id="KW-1185">Reference proteome</keyword>
<dbReference type="AlphaFoldDB" id="A0A2W1JM33"/>
<organism evidence="1 2">
    <name type="scientific">Acaryochloris thomasi RCC1774</name>
    <dbReference type="NCBI Taxonomy" id="1764569"/>
    <lineage>
        <taxon>Bacteria</taxon>
        <taxon>Bacillati</taxon>
        <taxon>Cyanobacteriota</taxon>
        <taxon>Cyanophyceae</taxon>
        <taxon>Acaryochloridales</taxon>
        <taxon>Acaryochloridaceae</taxon>
        <taxon>Acaryochloris</taxon>
        <taxon>Acaryochloris thomasi</taxon>
    </lineage>
</organism>
<dbReference type="Proteomes" id="UP000248857">
    <property type="component" value="Unassembled WGS sequence"/>
</dbReference>
<accession>A0A2W1JM33</accession>
<evidence type="ECO:0000313" key="1">
    <source>
        <dbReference type="EMBL" id="PZD71942.1"/>
    </source>
</evidence>
<protein>
    <recommendedName>
        <fullName evidence="3">DUF4241 domain-containing protein</fullName>
    </recommendedName>
</protein>
<sequence length="215" mass="24172">MLIPDLMLAFQEGHKLALDTEEVVFSPFFVGDLVVVSGEIMAADPLVRFAEAPFELSVEPGHYPVTLSLANFCSRSYKEERVAYAMLTIQETYPVKWEIAKCSRLVDGVPISHKDEGYAVDSATGSFMDTEVEQILLDKELIQPEEETPWYKLIELLEENWKRSPASWANLCVDEDHQGNVIAFTSGWGDGSYTSYFGYSVDGEVSRIVTDFCVF</sequence>
<evidence type="ECO:0008006" key="3">
    <source>
        <dbReference type="Google" id="ProtNLM"/>
    </source>
</evidence>
<evidence type="ECO:0000313" key="2">
    <source>
        <dbReference type="Proteomes" id="UP000248857"/>
    </source>
</evidence>